<dbReference type="InterPro" id="IPR039522">
    <property type="entry name" value="RING_finger_1_prok"/>
</dbReference>
<comment type="caution">
    <text evidence="2">The sequence shown here is derived from an EMBL/GenBank/DDBJ whole genome shotgun (WGS) entry which is preliminary data.</text>
</comment>
<reference evidence="2 3" key="1">
    <citation type="submission" date="2018-10" db="EMBL/GenBank/DDBJ databases">
        <title>Anaerotruncus faecis sp. nov., isolated from human feces.</title>
        <authorList>
            <person name="Wang Y.-J."/>
        </authorList>
    </citation>
    <scope>NUCLEOTIDE SEQUENCE [LARGE SCALE GENOMIC DNA]</scope>
    <source>
        <strain evidence="2 3">22A2-44</strain>
    </source>
</reference>
<organism evidence="2 3">
    <name type="scientific">Anaerotruncus massiliensis</name>
    <name type="common">ex Liu et al. 2021</name>
    <dbReference type="NCBI Taxonomy" id="2321404"/>
    <lineage>
        <taxon>Bacteria</taxon>
        <taxon>Bacillati</taxon>
        <taxon>Bacillota</taxon>
        <taxon>Clostridia</taxon>
        <taxon>Eubacteriales</taxon>
        <taxon>Oscillospiraceae</taxon>
        <taxon>Anaerotruncus</taxon>
    </lineage>
</organism>
<evidence type="ECO:0000313" key="2">
    <source>
        <dbReference type="EMBL" id="RLL14835.1"/>
    </source>
</evidence>
<accession>A0A498CRC1</accession>
<evidence type="ECO:0000256" key="1">
    <source>
        <dbReference type="SAM" id="Phobius"/>
    </source>
</evidence>
<name>A0A498CRC1_9FIRM</name>
<keyword evidence="1" id="KW-0472">Membrane</keyword>
<dbReference type="InterPro" id="IPR024399">
    <property type="entry name" value="DUF2628"/>
</dbReference>
<gene>
    <name evidence="2" type="ORF">D4A47_02305</name>
</gene>
<proteinExistence type="predicted"/>
<evidence type="ECO:0000313" key="3">
    <source>
        <dbReference type="Proteomes" id="UP000276301"/>
    </source>
</evidence>
<dbReference type="EMBL" id="RCHT01000001">
    <property type="protein sequence ID" value="RLL14835.1"/>
    <property type="molecule type" value="Genomic_DNA"/>
</dbReference>
<feature type="transmembrane region" description="Helical" evidence="1">
    <location>
        <begin position="280"/>
        <end position="301"/>
    </location>
</feature>
<dbReference type="AlphaFoldDB" id="A0A498CRC1"/>
<keyword evidence="1" id="KW-1133">Transmembrane helix</keyword>
<keyword evidence="1" id="KW-0812">Transmembrane</keyword>
<dbReference type="Pfam" id="PF10947">
    <property type="entry name" value="DUF2628"/>
    <property type="match status" value="1"/>
</dbReference>
<protein>
    <submittedName>
        <fullName evidence="2">DUF2628 domain-containing protein</fullName>
    </submittedName>
</protein>
<feature type="transmembrane region" description="Helical" evidence="1">
    <location>
        <begin position="198"/>
        <end position="214"/>
    </location>
</feature>
<dbReference type="CDD" id="cd00350">
    <property type="entry name" value="rubredoxin_like"/>
    <property type="match status" value="1"/>
</dbReference>
<feature type="transmembrane region" description="Helical" evidence="1">
    <location>
        <begin position="221"/>
        <end position="239"/>
    </location>
</feature>
<dbReference type="Proteomes" id="UP000276301">
    <property type="component" value="Unassembled WGS sequence"/>
</dbReference>
<feature type="transmembrane region" description="Helical" evidence="1">
    <location>
        <begin position="340"/>
        <end position="366"/>
    </location>
</feature>
<dbReference type="Pfam" id="PF14446">
    <property type="entry name" value="Prok-RING_1"/>
    <property type="match status" value="1"/>
</dbReference>
<sequence>MSVSWVFRKHYLWIYDSGVDFLANYTGVKCPVCNKRFTEDDDIVVCPVCGAPHHRTCYQQLGHCALNDLHIKGHAWEPPHEQQTPGQAPGGSAGGTACPACGAGNPSTGLFCQVCGAPLHRGTQGQPQPQQGQPFSPFGGQPYAAAPPAQNPYSAAFGGLNPSEEIDGVSARDLALYVGENSGYFLPRFKQISQGKPVSFNFCALFFNFFYFFYRKMYSVGLILLGITLLAQIPTLFVMPEAVHFALDHMNDIYAGASMFEFISEFQPTQHLWAYAAMEYMRYFLLAVGVVFSLFANRFYLRHAVKKVTRVREGMLAAQGTLDDRRYTETIARAGRTNRAIVVIAAVGCVVAYFAVYILMVMAIMVS</sequence>
<keyword evidence="3" id="KW-1185">Reference proteome</keyword>